<name>A0A377JNG8_9HELI</name>
<gene>
    <name evidence="2" type="ORF">NCTC12221_00656</name>
</gene>
<dbReference type="Proteomes" id="UP000255335">
    <property type="component" value="Unassembled WGS sequence"/>
</dbReference>
<feature type="compositionally biased region" description="Polar residues" evidence="1">
    <location>
        <begin position="111"/>
        <end position="121"/>
    </location>
</feature>
<reference evidence="2 3" key="1">
    <citation type="submission" date="2018-06" db="EMBL/GenBank/DDBJ databases">
        <authorList>
            <consortium name="Pathogen Informatics"/>
            <person name="Doyle S."/>
        </authorList>
    </citation>
    <scope>NUCLEOTIDE SEQUENCE [LARGE SCALE GENOMIC DNA]</scope>
    <source>
        <strain evidence="2 3">NCTC12221</strain>
    </source>
</reference>
<evidence type="ECO:0000313" key="3">
    <source>
        <dbReference type="Proteomes" id="UP000255335"/>
    </source>
</evidence>
<accession>A0A377JNG8</accession>
<proteinExistence type="predicted"/>
<feature type="region of interest" description="Disordered" evidence="1">
    <location>
        <begin position="101"/>
        <end position="121"/>
    </location>
</feature>
<sequence>MNVDTSMALMNFHKAKDSNKLRVDSADLQGEDAKLREQTDNFESLLLKIMLEQAIKNDDTLYPKQAGSDIYHSMYIDNLSQELSGSFGYSELLFNFLKEQQNQGKAKPNAKLTNGVKNPYG</sequence>
<evidence type="ECO:0000256" key="1">
    <source>
        <dbReference type="SAM" id="MobiDB-lite"/>
    </source>
</evidence>
<dbReference type="AlphaFoldDB" id="A0A377JNG8"/>
<dbReference type="PIRSF" id="PIRSF007248">
    <property type="entry name" value="UCP007248"/>
    <property type="match status" value="1"/>
</dbReference>
<dbReference type="RefSeq" id="WP_115025955.1">
    <property type="nucleotide sequence ID" value="NZ_UGHZ01000001.1"/>
</dbReference>
<organism evidence="2 3">
    <name type="scientific">Helicobacter cinaedi</name>
    <dbReference type="NCBI Taxonomy" id="213"/>
    <lineage>
        <taxon>Bacteria</taxon>
        <taxon>Pseudomonadati</taxon>
        <taxon>Campylobacterota</taxon>
        <taxon>Epsilonproteobacteria</taxon>
        <taxon>Campylobacterales</taxon>
        <taxon>Helicobacteraceae</taxon>
        <taxon>Helicobacter</taxon>
    </lineage>
</organism>
<dbReference type="EMBL" id="UGHZ01000001">
    <property type="protein sequence ID" value="STP09217.1"/>
    <property type="molecule type" value="Genomic_DNA"/>
</dbReference>
<evidence type="ECO:0008006" key="4">
    <source>
        <dbReference type="Google" id="ProtNLM"/>
    </source>
</evidence>
<evidence type="ECO:0000313" key="2">
    <source>
        <dbReference type="EMBL" id="STP09217.1"/>
    </source>
</evidence>
<dbReference type="InterPro" id="IPR016511">
    <property type="entry name" value="UCP007248"/>
</dbReference>
<protein>
    <recommendedName>
        <fullName evidence="4">Flagellar protein FlgJ N-terminal domain-containing protein</fullName>
    </recommendedName>
</protein>